<comment type="caution">
    <text evidence="2">The sequence shown here is derived from an EMBL/GenBank/DDBJ whole genome shotgun (WGS) entry which is preliminary data.</text>
</comment>
<dbReference type="AlphaFoldDB" id="A0A1Y2DPP0"/>
<dbReference type="OrthoDB" id="4724997at2759"/>
<name>A0A1Y2DPP0_9PEZI</name>
<proteinExistence type="predicted"/>
<feature type="region of interest" description="Disordered" evidence="1">
    <location>
        <begin position="109"/>
        <end position="142"/>
    </location>
</feature>
<evidence type="ECO:0000313" key="2">
    <source>
        <dbReference type="EMBL" id="ORY61253.1"/>
    </source>
</evidence>
<dbReference type="InParanoid" id="A0A1Y2DPP0"/>
<organism evidence="2 3">
    <name type="scientific">Pseudomassariella vexata</name>
    <dbReference type="NCBI Taxonomy" id="1141098"/>
    <lineage>
        <taxon>Eukaryota</taxon>
        <taxon>Fungi</taxon>
        <taxon>Dikarya</taxon>
        <taxon>Ascomycota</taxon>
        <taxon>Pezizomycotina</taxon>
        <taxon>Sordariomycetes</taxon>
        <taxon>Xylariomycetidae</taxon>
        <taxon>Amphisphaeriales</taxon>
        <taxon>Pseudomassariaceae</taxon>
        <taxon>Pseudomassariella</taxon>
    </lineage>
</organism>
<accession>A0A1Y2DPP0</accession>
<keyword evidence="3" id="KW-1185">Reference proteome</keyword>
<dbReference type="EMBL" id="MCFJ01000010">
    <property type="protein sequence ID" value="ORY61253.1"/>
    <property type="molecule type" value="Genomic_DNA"/>
</dbReference>
<reference evidence="2 3" key="1">
    <citation type="submission" date="2016-07" db="EMBL/GenBank/DDBJ databases">
        <title>Pervasive Adenine N6-methylation of Active Genes in Fungi.</title>
        <authorList>
            <consortium name="DOE Joint Genome Institute"/>
            <person name="Mondo S.J."/>
            <person name="Dannebaum R.O."/>
            <person name="Kuo R.C."/>
            <person name="Labutti K."/>
            <person name="Haridas S."/>
            <person name="Kuo A."/>
            <person name="Salamov A."/>
            <person name="Ahrendt S.R."/>
            <person name="Lipzen A."/>
            <person name="Sullivan W."/>
            <person name="Andreopoulos W.B."/>
            <person name="Clum A."/>
            <person name="Lindquist E."/>
            <person name="Daum C."/>
            <person name="Ramamoorthy G.K."/>
            <person name="Gryganskyi A."/>
            <person name="Culley D."/>
            <person name="Magnuson J.K."/>
            <person name="James T.Y."/>
            <person name="O'Malley M.A."/>
            <person name="Stajich J.E."/>
            <person name="Spatafora J.W."/>
            <person name="Visel A."/>
            <person name="Grigoriev I.V."/>
        </authorList>
    </citation>
    <scope>NUCLEOTIDE SEQUENCE [LARGE SCALE GENOMIC DNA]</scope>
    <source>
        <strain evidence="2 3">CBS 129021</strain>
    </source>
</reference>
<feature type="region of interest" description="Disordered" evidence="1">
    <location>
        <begin position="201"/>
        <end position="260"/>
    </location>
</feature>
<feature type="compositionally biased region" description="Polar residues" evidence="1">
    <location>
        <begin position="201"/>
        <end position="215"/>
    </location>
</feature>
<evidence type="ECO:0000256" key="1">
    <source>
        <dbReference type="SAM" id="MobiDB-lite"/>
    </source>
</evidence>
<sequence>METLINVLQLSLHGLKNCWDDIRHSPITALVQSTEHENLISRVFFCKLAGFDVTELDSRESLTNHWVLVAWSFTLDDCFNPITYKTWHKLSTFSDCDMKFMDTNPIQLPLRQKPDTQLPQADQKSTANPPTHTQPLIKGLTDARDRHVTNKTLFEPKSRFSIDRTTLRVSKAQGRCIKYRLRAPAYPRPFPTNHLQAYSSETNTHTTQSQKTAGESSKSNTATSASSLPDSQAGQDNGVMNYCEASPPSESSGTRNQVEELNGDWSSRLVKGRGIWADPEARRLSFKLLNPSSEYEANADAVSSDCRDLFESLSWNTETPHKHPQDIPENYWKWNEDEQAWFHLNEDTQSLTRCPMDS</sequence>
<feature type="compositionally biased region" description="Low complexity" evidence="1">
    <location>
        <begin position="216"/>
        <end position="227"/>
    </location>
</feature>
<feature type="compositionally biased region" description="Polar residues" evidence="1">
    <location>
        <begin position="115"/>
        <end position="134"/>
    </location>
</feature>
<gene>
    <name evidence="2" type="ORF">BCR38DRAFT_487010</name>
</gene>
<dbReference type="Proteomes" id="UP000193689">
    <property type="component" value="Unassembled WGS sequence"/>
</dbReference>
<protein>
    <submittedName>
        <fullName evidence="2">Uncharacterized protein</fullName>
    </submittedName>
</protein>
<evidence type="ECO:0000313" key="3">
    <source>
        <dbReference type="Proteomes" id="UP000193689"/>
    </source>
</evidence>
<dbReference type="GeneID" id="63780313"/>
<dbReference type="RefSeq" id="XP_040713330.1">
    <property type="nucleotide sequence ID" value="XM_040864101.1"/>
</dbReference>